<dbReference type="EMBL" id="RHRS01000066">
    <property type="protein sequence ID" value="RRW30879.1"/>
    <property type="molecule type" value="Genomic_DNA"/>
</dbReference>
<dbReference type="Proteomes" id="UP000272833">
    <property type="component" value="Unassembled WGS sequence"/>
</dbReference>
<reference evidence="1 2" key="1">
    <citation type="submission" date="2018-10" db="EMBL/GenBank/DDBJ databases">
        <title>Transmission dynamics of multidrug resistant bacteria on intensive care unit surfaces.</title>
        <authorList>
            <person name="D'Souza A.W."/>
            <person name="Potter R.F."/>
            <person name="Wallace M."/>
            <person name="Shupe A."/>
            <person name="Patel S."/>
            <person name="Sun S."/>
            <person name="Gul D."/>
            <person name="Kwon J.H."/>
            <person name="Andleeb S."/>
            <person name="Burnham C.-A.D."/>
            <person name="Dantas G."/>
        </authorList>
    </citation>
    <scope>NUCLEOTIDE SEQUENCE [LARGE SCALE GENOMIC DNA]</scope>
    <source>
        <strain evidence="1 2">PO_271</strain>
    </source>
</reference>
<sequence length="19" mass="2170">MRCARCHWVALNMHAVACP</sequence>
<evidence type="ECO:0000313" key="2">
    <source>
        <dbReference type="Proteomes" id="UP000272833"/>
    </source>
</evidence>
<evidence type="ECO:0000313" key="1">
    <source>
        <dbReference type="EMBL" id="RRW30879.1"/>
    </source>
</evidence>
<accession>A0A3R8WWY6</accession>
<comment type="caution">
    <text evidence="1">The sequence shown here is derived from an EMBL/GenBank/DDBJ whole genome shotgun (WGS) entry which is preliminary data.</text>
</comment>
<dbReference type="AlphaFoldDB" id="A0A3R8WWY6"/>
<name>A0A3R8WWY6_ECTOL</name>
<protein>
    <submittedName>
        <fullName evidence="1">Uncharacterized protein</fullName>
    </submittedName>
</protein>
<proteinExistence type="predicted"/>
<gene>
    <name evidence="1" type="ORF">EGJ44_19020</name>
</gene>
<organism evidence="1 2">
    <name type="scientific">Ectopseudomonas oleovorans</name>
    <name type="common">Pseudomonas oleovorans</name>
    <dbReference type="NCBI Taxonomy" id="301"/>
    <lineage>
        <taxon>Bacteria</taxon>
        <taxon>Pseudomonadati</taxon>
        <taxon>Pseudomonadota</taxon>
        <taxon>Gammaproteobacteria</taxon>
        <taxon>Pseudomonadales</taxon>
        <taxon>Pseudomonadaceae</taxon>
        <taxon>Ectopseudomonas</taxon>
    </lineage>
</organism>